<gene>
    <name evidence="1" type="ORF">DXN04_32285</name>
</gene>
<evidence type="ECO:0000313" key="1">
    <source>
        <dbReference type="EMBL" id="RFM30792.1"/>
    </source>
</evidence>
<dbReference type="AlphaFoldDB" id="A0A3E1NSA9"/>
<dbReference type="RefSeq" id="WP_116857551.1">
    <property type="nucleotide sequence ID" value="NZ_QTJV01000019.1"/>
</dbReference>
<evidence type="ECO:0008006" key="3">
    <source>
        <dbReference type="Google" id="ProtNLM"/>
    </source>
</evidence>
<sequence>MKRKTIDIRLFEKARALEQNDEPGQALTIYQRLHDQVPDDRRVIGRMLVLYRKLKNYKKELQLIDNTIKQNKETILANRNAWVKANRKIAKINLALGRSLKILDVKGLPLLEEPFITSLKKRKTVVRKRLKIL</sequence>
<comment type="caution">
    <text evidence="1">The sequence shown here is derived from an EMBL/GenBank/DDBJ whole genome shotgun (WGS) entry which is preliminary data.</text>
</comment>
<dbReference type="OrthoDB" id="679100at2"/>
<reference evidence="1 2" key="1">
    <citation type="submission" date="2018-08" db="EMBL/GenBank/DDBJ databases">
        <title>Chitinophaga sp. K20C18050901, a novel bacterium isolated from forest soil.</title>
        <authorList>
            <person name="Wang C."/>
        </authorList>
    </citation>
    <scope>NUCLEOTIDE SEQUENCE [LARGE SCALE GENOMIC DNA]</scope>
    <source>
        <strain evidence="1 2">K20C18050901</strain>
    </source>
</reference>
<dbReference type="Gene3D" id="1.25.40.10">
    <property type="entry name" value="Tetratricopeptide repeat domain"/>
    <property type="match status" value="1"/>
</dbReference>
<evidence type="ECO:0000313" key="2">
    <source>
        <dbReference type="Proteomes" id="UP000261174"/>
    </source>
</evidence>
<accession>A0A3E1NSA9</accession>
<dbReference type="InterPro" id="IPR011990">
    <property type="entry name" value="TPR-like_helical_dom_sf"/>
</dbReference>
<protein>
    <recommendedName>
        <fullName evidence="3">Tetratricopeptide repeat protein</fullName>
    </recommendedName>
</protein>
<dbReference type="SUPFAM" id="SSF48452">
    <property type="entry name" value="TPR-like"/>
    <property type="match status" value="1"/>
</dbReference>
<keyword evidence="2" id="KW-1185">Reference proteome</keyword>
<proteinExistence type="predicted"/>
<name>A0A3E1NSA9_9BACT</name>
<dbReference type="Proteomes" id="UP000261174">
    <property type="component" value="Unassembled WGS sequence"/>
</dbReference>
<organism evidence="1 2">
    <name type="scientific">Chitinophaga silvisoli</name>
    <dbReference type="NCBI Taxonomy" id="2291814"/>
    <lineage>
        <taxon>Bacteria</taxon>
        <taxon>Pseudomonadati</taxon>
        <taxon>Bacteroidota</taxon>
        <taxon>Chitinophagia</taxon>
        <taxon>Chitinophagales</taxon>
        <taxon>Chitinophagaceae</taxon>
        <taxon>Chitinophaga</taxon>
    </lineage>
</organism>
<dbReference type="EMBL" id="QTJV01000019">
    <property type="protein sequence ID" value="RFM30792.1"/>
    <property type="molecule type" value="Genomic_DNA"/>
</dbReference>